<keyword evidence="2" id="KW-0812">Transmembrane</keyword>
<dbReference type="SUPFAM" id="SSF50249">
    <property type="entry name" value="Nucleic acid-binding proteins"/>
    <property type="match status" value="1"/>
</dbReference>
<dbReference type="OrthoDB" id="421204at2759"/>
<comment type="caution">
    <text evidence="3">The sequence shown here is derived from an EMBL/GenBank/DDBJ whole genome shotgun (WGS) entry which is preliminary data.</text>
</comment>
<protein>
    <submittedName>
        <fullName evidence="3">Uncharacterized protein</fullName>
    </submittedName>
</protein>
<proteinExistence type="predicted"/>
<evidence type="ECO:0000313" key="3">
    <source>
        <dbReference type="EMBL" id="OLP77483.1"/>
    </source>
</evidence>
<evidence type="ECO:0000256" key="1">
    <source>
        <dbReference type="SAM" id="MobiDB-lite"/>
    </source>
</evidence>
<dbReference type="Proteomes" id="UP000186817">
    <property type="component" value="Unassembled WGS sequence"/>
</dbReference>
<feature type="region of interest" description="Disordered" evidence="1">
    <location>
        <begin position="1271"/>
        <end position="1291"/>
    </location>
</feature>
<reference evidence="3 4" key="1">
    <citation type="submission" date="2016-02" db="EMBL/GenBank/DDBJ databases">
        <title>Genome analysis of coral dinoflagellate symbionts highlights evolutionary adaptations to a symbiotic lifestyle.</title>
        <authorList>
            <person name="Aranda M."/>
            <person name="Li Y."/>
            <person name="Liew Y.J."/>
            <person name="Baumgarten S."/>
            <person name="Simakov O."/>
            <person name="Wilson M."/>
            <person name="Piel J."/>
            <person name="Ashoor H."/>
            <person name="Bougouffa S."/>
            <person name="Bajic V.B."/>
            <person name="Ryu T."/>
            <person name="Ravasi T."/>
            <person name="Bayer T."/>
            <person name="Micklem G."/>
            <person name="Kim H."/>
            <person name="Bhak J."/>
            <person name="Lajeunesse T.C."/>
            <person name="Voolstra C.R."/>
        </authorList>
    </citation>
    <scope>NUCLEOTIDE SEQUENCE [LARGE SCALE GENOMIC DNA]</scope>
    <source>
        <strain evidence="3 4">CCMP2467</strain>
    </source>
</reference>
<dbReference type="Gene3D" id="3.30.70.330">
    <property type="match status" value="1"/>
</dbReference>
<evidence type="ECO:0000313" key="4">
    <source>
        <dbReference type="Proteomes" id="UP000186817"/>
    </source>
</evidence>
<feature type="region of interest" description="Disordered" evidence="1">
    <location>
        <begin position="1416"/>
        <end position="1436"/>
    </location>
</feature>
<feature type="transmembrane region" description="Helical" evidence="2">
    <location>
        <begin position="315"/>
        <end position="342"/>
    </location>
</feature>
<sequence length="1436" mass="158334">MIGMEKAIECGWFDWKQFDVDSYEFFEKVPILSPGEIYSCGSQLFIFKQASVTLLMVLKLLPDFSASLEELPRLVWQLVVQLHRQDFAVLSTFSRDVAAGRLPDAEKAWRPENYAGTPGGAGADGTGAWLVLGETESSDSGDFAVTLFFSQTSFKVMQSSLIRLMAAVAKWSVEGSMEVEEAVRVLREGLEALAALMCSKSKLLAEMLLPFLLTDRLCAPSLGPALADLLEVALCEHSAALLLPQLPSVMSLLLMAVEKDAESAALLAELLPALRAAGVPSTDKWAALVPGASKDHHADDGDGDDDYHHHRHANVVIVIATITITITITIIIIIIVAASVIVPNSSSSSSSSSSCCLLLVITQVQLMARASEFQDSEKAQFLKELLAKSTGRHRVFGHLSMASGKIGEEAGKCFKGRIKSYQPGNGYGFIECPETYQDFGRDVYLSRQQLEQLRITTIPSNTDVAFKVYVRDGKPQAYDLELLCHPRDGRGSGYSAPFGPEAGFELRAKQCEHALNRFADCLRTLSESLDLHGLGQQSRRALQEADAVLDCEECRRDEQTQGSKILLLLEQARQKWDDGNNLCHRALRNALKQRLEAPPLEPVEMPISRLRFTQASHSKRFLHGPHAGQRIESLTRQLLRGETALDDPSMLLNVVYFHGSYRSLNNRHLTAIVKYAEEMETQNRLPKKCHVRVWPLVRGLRMIYEDGSEQEVIRKFLRSNDSVSDGLSITCKRRAGRQTAVNQEVCVHLSNLDVKVEERELYWHLREGLQDFNKYNKVTIARRPDGRSNCHGWVMLENLEEAERLLKADVPPLRGRPLKMRLDNVSATKLQGSSGSGWVRCRNCQEACAPLLDVLLVEDVRLRRDAVSARYFDEVPTFFCIGKEDSLQNSDVISPHPDSAEMSFKLSLIRCKCQMDLGNIQKASRMQGNVGELLGERVVHFKCASLLLELSDRQDLLLEVRKWQYLAQATGRESPYRLSQLTMSEAIDSLGLSLNSKVPARAFFVPQNDEVELWQFFLGADSSRWRLLLRALEAFGEVELLQELLLSAGLQKTLKGAKVSEKEASLASALGALIAFAVLGGDEGGEEEMPMLDPVFQISTRVKSLAALPTPLESAPNPLRRRPVFGRTRARPVAEAPREVLLLCAFCNTTESESLRGSRPCCPRCGAELLSADLSVPHLQSLRRPAAKRGRWLRQPQDFMSLVVKLRARLVSSAPATALGLLEAFAPILDRQKEQHALILAMQQEVLSQDEKLSALQKQLQDLKAVVEKKKKKRAARRAPTHLPKASDSRLAPIPEEAVDVAETKQVYTNAGVTFSRQLLLSCLDAPHGSMDIRMLPCLEELARELGRPPVRKESATAAQKSAGAGRLAAFTGAAERGGVVPPEHGRSLPLPGLLQAGAFQFGQGSCDFLPSRPGCAEDTGELGGPGASGSFAALS</sequence>
<dbReference type="EMBL" id="LSRX01001758">
    <property type="protein sequence ID" value="OLP77483.1"/>
    <property type="molecule type" value="Genomic_DNA"/>
</dbReference>
<dbReference type="CDD" id="cd00590">
    <property type="entry name" value="RRM_SF"/>
    <property type="match status" value="1"/>
</dbReference>
<dbReference type="GO" id="GO:0003676">
    <property type="term" value="F:nucleic acid binding"/>
    <property type="evidence" value="ECO:0007669"/>
    <property type="project" value="InterPro"/>
</dbReference>
<dbReference type="InterPro" id="IPR012340">
    <property type="entry name" value="NA-bd_OB-fold"/>
</dbReference>
<gene>
    <name evidence="3" type="ORF">AK812_SmicGene42447</name>
</gene>
<feature type="compositionally biased region" description="Basic residues" evidence="1">
    <location>
        <begin position="1271"/>
        <end position="1280"/>
    </location>
</feature>
<dbReference type="InterPro" id="IPR035979">
    <property type="entry name" value="RBD_domain_sf"/>
</dbReference>
<dbReference type="InterPro" id="IPR012677">
    <property type="entry name" value="Nucleotide-bd_a/b_plait_sf"/>
</dbReference>
<keyword evidence="2" id="KW-0472">Membrane</keyword>
<keyword evidence="4" id="KW-1185">Reference proteome</keyword>
<keyword evidence="2" id="KW-1133">Transmembrane helix</keyword>
<accession>A0A1Q9C3I2</accession>
<evidence type="ECO:0000256" key="2">
    <source>
        <dbReference type="SAM" id="Phobius"/>
    </source>
</evidence>
<dbReference type="SUPFAM" id="SSF54928">
    <property type="entry name" value="RNA-binding domain, RBD"/>
    <property type="match status" value="1"/>
</dbReference>
<feature type="non-terminal residue" evidence="3">
    <location>
        <position position="1436"/>
    </location>
</feature>
<organism evidence="3 4">
    <name type="scientific">Symbiodinium microadriaticum</name>
    <name type="common">Dinoflagellate</name>
    <name type="synonym">Zooxanthella microadriatica</name>
    <dbReference type="NCBI Taxonomy" id="2951"/>
    <lineage>
        <taxon>Eukaryota</taxon>
        <taxon>Sar</taxon>
        <taxon>Alveolata</taxon>
        <taxon>Dinophyceae</taxon>
        <taxon>Suessiales</taxon>
        <taxon>Symbiodiniaceae</taxon>
        <taxon>Symbiodinium</taxon>
    </lineage>
</organism>
<name>A0A1Q9C3I2_SYMMI</name>
<dbReference type="Gene3D" id="2.40.50.140">
    <property type="entry name" value="Nucleic acid-binding proteins"/>
    <property type="match status" value="1"/>
</dbReference>